<feature type="transmembrane region" description="Helical" evidence="7">
    <location>
        <begin position="188"/>
        <end position="208"/>
    </location>
</feature>
<comment type="caution">
    <text evidence="9">The sequence shown here is derived from an EMBL/GenBank/DDBJ whole genome shotgun (WGS) entry which is preliminary data.</text>
</comment>
<dbReference type="Gene3D" id="2.30.30.40">
    <property type="entry name" value="SH3 Domains"/>
    <property type="match status" value="1"/>
</dbReference>
<evidence type="ECO:0000256" key="3">
    <source>
        <dbReference type="ARBA" id="ARBA00022729"/>
    </source>
</evidence>
<dbReference type="GO" id="GO:0016020">
    <property type="term" value="C:membrane"/>
    <property type="evidence" value="ECO:0007669"/>
    <property type="project" value="UniProtKB-SubCell"/>
</dbReference>
<evidence type="ECO:0000256" key="7">
    <source>
        <dbReference type="SAM" id="Phobius"/>
    </source>
</evidence>
<keyword evidence="2 7" id="KW-0812">Transmembrane</keyword>
<accession>D6SRP2</accession>
<keyword evidence="4 7" id="KW-1133">Transmembrane helix</keyword>
<dbReference type="Proteomes" id="UP000005496">
    <property type="component" value="Unassembled WGS sequence"/>
</dbReference>
<keyword evidence="5 7" id="KW-0472">Membrane</keyword>
<dbReference type="Pfam" id="PF08239">
    <property type="entry name" value="SH3_3"/>
    <property type="match status" value="1"/>
</dbReference>
<dbReference type="PROSITE" id="PS51781">
    <property type="entry name" value="SH3B"/>
    <property type="match status" value="1"/>
</dbReference>
<dbReference type="NCBIfam" id="TIGR04211">
    <property type="entry name" value="SH3_and_anchor"/>
    <property type="match status" value="1"/>
</dbReference>
<dbReference type="SUPFAM" id="SSF57997">
    <property type="entry name" value="Tropomyosin"/>
    <property type="match status" value="1"/>
</dbReference>
<protein>
    <submittedName>
        <fullName evidence="9">SH3 type 3 domain protein</fullName>
    </submittedName>
</protein>
<evidence type="ECO:0000259" key="8">
    <source>
        <dbReference type="PROSITE" id="PS51781"/>
    </source>
</evidence>
<evidence type="ECO:0000313" key="10">
    <source>
        <dbReference type="Proteomes" id="UP000005496"/>
    </source>
</evidence>
<feature type="domain" description="SH3b" evidence="8">
    <location>
        <begin position="22"/>
        <end position="86"/>
    </location>
</feature>
<reference evidence="9" key="1">
    <citation type="submission" date="2010-05" db="EMBL/GenBank/DDBJ databases">
        <title>The draft genome of Desulfonatronospira thiodismutans ASO3-1.</title>
        <authorList>
            <consortium name="US DOE Joint Genome Institute (JGI-PGF)"/>
            <person name="Lucas S."/>
            <person name="Copeland A."/>
            <person name="Lapidus A."/>
            <person name="Cheng J.-F."/>
            <person name="Bruce D."/>
            <person name="Goodwin L."/>
            <person name="Pitluck S."/>
            <person name="Chertkov O."/>
            <person name="Brettin T."/>
            <person name="Detter J.C."/>
            <person name="Han C."/>
            <person name="Land M.L."/>
            <person name="Hauser L."/>
            <person name="Kyrpides N."/>
            <person name="Mikhailova N."/>
            <person name="Muyzer G."/>
            <person name="Woyke T."/>
        </authorList>
    </citation>
    <scope>NUCLEOTIDE SEQUENCE [LARGE SCALE GENOMIC DNA]</scope>
    <source>
        <strain evidence="9">ASO3-1</strain>
    </source>
</reference>
<proteinExistence type="predicted"/>
<gene>
    <name evidence="9" type="ORF">Dthio_PD0686</name>
</gene>
<keyword evidence="3" id="KW-0732">Signal</keyword>
<evidence type="ECO:0000256" key="1">
    <source>
        <dbReference type="ARBA" id="ARBA00004167"/>
    </source>
</evidence>
<sequence>MFFKIIPMILILVFLLCSQVQGRTLYVTDELSITMRTGPSLQHRVVRMLPSGTSFQVLEESGDYYRVRITDGNEGWVLKQYAMDRTPREMVIRQLESNISRLQERLPVSEQKAADLEKENSEVRTKLMTLEQELSELTKRYQTLLEDSGNIDGIKQDLERATRSLEQKEVHIMDLEQENQELRTEKNMYWFLAGGGTIAFTALIGFILGRVQRKQARRFTY</sequence>
<keyword evidence="6" id="KW-0175">Coiled coil</keyword>
<comment type="subcellular location">
    <subcellularLocation>
        <location evidence="1">Membrane</location>
        <topology evidence="1">Single-pass membrane protein</topology>
    </subcellularLocation>
</comment>
<dbReference type="EMBL" id="ACJN02000003">
    <property type="protein sequence ID" value="EFI33358.1"/>
    <property type="molecule type" value="Genomic_DNA"/>
</dbReference>
<dbReference type="InterPro" id="IPR003646">
    <property type="entry name" value="SH3-like_bac-type"/>
</dbReference>
<evidence type="ECO:0000256" key="5">
    <source>
        <dbReference type="ARBA" id="ARBA00023136"/>
    </source>
</evidence>
<dbReference type="InterPro" id="IPR016476">
    <property type="entry name" value="SH3_dom_pro"/>
</dbReference>
<dbReference type="OrthoDB" id="5418566at2"/>
<evidence type="ECO:0000256" key="4">
    <source>
        <dbReference type="ARBA" id="ARBA00022989"/>
    </source>
</evidence>
<feature type="coiled-coil region" evidence="6">
    <location>
        <begin position="92"/>
        <end position="185"/>
    </location>
</feature>
<dbReference type="AlphaFoldDB" id="D6SRP2"/>
<evidence type="ECO:0000256" key="6">
    <source>
        <dbReference type="SAM" id="Coils"/>
    </source>
</evidence>
<evidence type="ECO:0000256" key="2">
    <source>
        <dbReference type="ARBA" id="ARBA00022692"/>
    </source>
</evidence>
<keyword evidence="10" id="KW-1185">Reference proteome</keyword>
<evidence type="ECO:0000313" key="9">
    <source>
        <dbReference type="EMBL" id="EFI33358.1"/>
    </source>
</evidence>
<dbReference type="eggNOG" id="COG4991">
    <property type="taxonomic scope" value="Bacteria"/>
</dbReference>
<dbReference type="SMART" id="SM00287">
    <property type="entry name" value="SH3b"/>
    <property type="match status" value="1"/>
</dbReference>
<name>D6SRP2_9BACT</name>
<organism evidence="9 10">
    <name type="scientific">Desulfonatronospira thiodismutans ASO3-1</name>
    <dbReference type="NCBI Taxonomy" id="555779"/>
    <lineage>
        <taxon>Bacteria</taxon>
        <taxon>Pseudomonadati</taxon>
        <taxon>Thermodesulfobacteriota</taxon>
        <taxon>Desulfovibrionia</taxon>
        <taxon>Desulfovibrionales</taxon>
        <taxon>Desulfonatronovibrionaceae</taxon>
        <taxon>Desulfonatronospira</taxon>
    </lineage>
</organism>